<organism evidence="1 2">
    <name type="scientific">Mesorhizobium huakuii</name>
    <dbReference type="NCBI Taxonomy" id="28104"/>
    <lineage>
        <taxon>Bacteria</taxon>
        <taxon>Pseudomonadati</taxon>
        <taxon>Pseudomonadota</taxon>
        <taxon>Alphaproteobacteria</taxon>
        <taxon>Hyphomicrobiales</taxon>
        <taxon>Phyllobacteriaceae</taxon>
        <taxon>Mesorhizobium</taxon>
    </lineage>
</organism>
<evidence type="ECO:0000313" key="2">
    <source>
        <dbReference type="Proteomes" id="UP000515465"/>
    </source>
</evidence>
<gene>
    <name evidence="1" type="ORF">HB778_02445</name>
</gene>
<proteinExistence type="predicted"/>
<dbReference type="EMBL" id="CP050296">
    <property type="protein sequence ID" value="QND55657.1"/>
    <property type="molecule type" value="Genomic_DNA"/>
</dbReference>
<accession>A0A7G6SMC5</accession>
<dbReference type="RefSeq" id="WP_183461180.1">
    <property type="nucleotide sequence ID" value="NZ_CP050296.1"/>
</dbReference>
<dbReference type="AlphaFoldDB" id="A0A7G6SMC5"/>
<sequence>MASALRLQRANCETEADHRERLRYALARRLNVHRKGESDEAYQLRLANAHSALVTAREQSNPLRAVGEKALAVIKRHALGLEKIALHRQHAEVRELRPMPGDADVTRRYGRRSD</sequence>
<evidence type="ECO:0000313" key="1">
    <source>
        <dbReference type="EMBL" id="QND55657.1"/>
    </source>
</evidence>
<reference evidence="2" key="1">
    <citation type="journal article" date="2020" name="Mol. Plant Microbe">
        <title>Rhizobial microsymbionts of the narrowly endemic Oxytropis species growing in Kamchatka are characterized by significant genetic diversity and possess a set of genes that are associated with T3SS and T6SS secretion systems and can affect the development of symbiosis.</title>
        <authorList>
            <person name="Safronova V."/>
            <person name="Guro P."/>
            <person name="Sazanova A."/>
            <person name="Kuznetsova I."/>
            <person name="Belimov A."/>
            <person name="Yakubov V."/>
            <person name="Chirak E."/>
            <person name="Afonin A."/>
            <person name="Gogolev Y."/>
            <person name="Andronov E."/>
            <person name="Tikhonovich I."/>
        </authorList>
    </citation>
    <scope>NUCLEOTIDE SEQUENCE [LARGE SCALE GENOMIC DNA]</scope>
    <source>
        <strain evidence="2">583</strain>
    </source>
</reference>
<protein>
    <submittedName>
        <fullName evidence="1">Uncharacterized protein</fullName>
    </submittedName>
</protein>
<name>A0A7G6SMC5_9HYPH</name>
<dbReference type="Proteomes" id="UP000515465">
    <property type="component" value="Chromosome"/>
</dbReference>